<accession>A0ABD2KYH0</accession>
<reference evidence="10 11" key="1">
    <citation type="submission" date="2024-10" db="EMBL/GenBank/DDBJ databases">
        <authorList>
            <person name="Kim D."/>
        </authorList>
    </citation>
    <scope>NUCLEOTIDE SEQUENCE [LARGE SCALE GENOMIC DNA]</scope>
    <source>
        <strain evidence="10">BH-2024</strain>
    </source>
</reference>
<comment type="subcellular location">
    <subcellularLocation>
        <location evidence="6">Cell projection</location>
        <location evidence="6">Pseudopodium</location>
    </subcellularLocation>
    <subcellularLocation>
        <location evidence="1">Cytoplasm</location>
        <location evidence="1">Cytoskeleton</location>
    </subcellularLocation>
</comment>
<evidence type="ECO:0000256" key="1">
    <source>
        <dbReference type="ARBA" id="ARBA00004245"/>
    </source>
</evidence>
<comment type="function">
    <text evidence="5 7">Central component in molecular interactions underlying sperm crawling. Forms an extensive filament system that extends from sperm villipoda, along the leading edge of the pseudopod.</text>
</comment>
<dbReference type="InterPro" id="IPR013783">
    <property type="entry name" value="Ig-like_fold"/>
</dbReference>
<dbReference type="SUPFAM" id="SSF49354">
    <property type="entry name" value="PapD-like"/>
    <property type="match status" value="1"/>
</dbReference>
<protein>
    <recommendedName>
        <fullName evidence="7">Major sperm protein</fullName>
    </recommendedName>
</protein>
<evidence type="ECO:0000259" key="9">
    <source>
        <dbReference type="PROSITE" id="PS50202"/>
    </source>
</evidence>
<evidence type="ECO:0000256" key="5">
    <source>
        <dbReference type="ARBA" id="ARBA00037744"/>
    </source>
</evidence>
<evidence type="ECO:0000313" key="10">
    <source>
        <dbReference type="EMBL" id="KAL3108017.1"/>
    </source>
</evidence>
<evidence type="ECO:0000256" key="2">
    <source>
        <dbReference type="ARBA" id="ARBA00022490"/>
    </source>
</evidence>
<feature type="region of interest" description="Disordered" evidence="8">
    <location>
        <begin position="65"/>
        <end position="90"/>
    </location>
</feature>
<dbReference type="EMBL" id="JBICBT010000600">
    <property type="protein sequence ID" value="KAL3108017.1"/>
    <property type="molecule type" value="Genomic_DNA"/>
</dbReference>
<evidence type="ECO:0000256" key="7">
    <source>
        <dbReference type="RuleBase" id="RU003425"/>
    </source>
</evidence>
<keyword evidence="4" id="KW-0966">Cell projection</keyword>
<dbReference type="GO" id="GO:0005856">
    <property type="term" value="C:cytoskeleton"/>
    <property type="evidence" value="ECO:0007669"/>
    <property type="project" value="UniProtKB-SubCell"/>
</dbReference>
<evidence type="ECO:0000313" key="11">
    <source>
        <dbReference type="Proteomes" id="UP001620626"/>
    </source>
</evidence>
<name>A0ABD2KYH0_9BILA</name>
<feature type="domain" description="MSP" evidence="9">
    <location>
        <begin position="93"/>
        <end position="209"/>
    </location>
</feature>
<dbReference type="Pfam" id="PF00635">
    <property type="entry name" value="Motile_Sperm"/>
    <property type="match status" value="1"/>
</dbReference>
<dbReference type="InterPro" id="IPR000535">
    <property type="entry name" value="MSP_dom"/>
</dbReference>
<dbReference type="Gene3D" id="2.60.40.10">
    <property type="entry name" value="Immunoglobulins"/>
    <property type="match status" value="1"/>
</dbReference>
<comment type="caution">
    <text evidence="10">The sequence shown here is derived from an EMBL/GenBank/DDBJ whole genome shotgun (WGS) entry which is preliminary data.</text>
</comment>
<dbReference type="InterPro" id="IPR008962">
    <property type="entry name" value="PapD-like_sf"/>
</dbReference>
<dbReference type="GO" id="GO:0031143">
    <property type="term" value="C:pseudopodium"/>
    <property type="evidence" value="ECO:0007669"/>
    <property type="project" value="UniProtKB-SubCell"/>
</dbReference>
<keyword evidence="3 7" id="KW-0206">Cytoskeleton</keyword>
<gene>
    <name evidence="10" type="ORF">niasHT_014023</name>
</gene>
<dbReference type="PANTHER" id="PTHR22920">
    <property type="entry name" value="MAJOR SPERM PROTEIN"/>
    <property type="match status" value="1"/>
</dbReference>
<evidence type="ECO:0000256" key="8">
    <source>
        <dbReference type="SAM" id="MobiDB-lite"/>
    </source>
</evidence>
<evidence type="ECO:0000256" key="3">
    <source>
        <dbReference type="ARBA" id="ARBA00023212"/>
    </source>
</evidence>
<feature type="compositionally biased region" description="Low complexity" evidence="8">
    <location>
        <begin position="65"/>
        <end position="86"/>
    </location>
</feature>
<keyword evidence="2" id="KW-0963">Cytoplasm</keyword>
<dbReference type="PROSITE" id="PS50202">
    <property type="entry name" value="MSP"/>
    <property type="match status" value="1"/>
</dbReference>
<evidence type="ECO:0000256" key="4">
    <source>
        <dbReference type="ARBA" id="ARBA00023273"/>
    </source>
</evidence>
<dbReference type="Proteomes" id="UP001620626">
    <property type="component" value="Unassembled WGS sequence"/>
</dbReference>
<keyword evidence="11" id="KW-1185">Reference proteome</keyword>
<dbReference type="PANTHER" id="PTHR22920:SF7">
    <property type="entry name" value="MSP DOMAIN-CONTAINING PROTEIN-RELATED"/>
    <property type="match status" value="1"/>
</dbReference>
<dbReference type="AlphaFoldDB" id="A0ABD2KYH0"/>
<sequence length="210" mass="23003">MPRMLLSEAIVRKAPGFRLQHGCHACSGSCCCTNTQPRIFRELLLPSQQRGGFCTFSSLSSSNTSRNALNNHTSSTHKSSPTTATTGAISPEDVATMPTQKIVFNAPFDIKGTCYMRVINPGTKRIGYAFKTTKPKRINVSPSTGVLGPKEFVNVAIFCGAFDPGSEDTKSDRVIVQWTNAPDPAAAFKLEWFQGDRKVRRKALPIEYNV</sequence>
<organism evidence="10 11">
    <name type="scientific">Heterodera trifolii</name>
    <dbReference type="NCBI Taxonomy" id="157864"/>
    <lineage>
        <taxon>Eukaryota</taxon>
        <taxon>Metazoa</taxon>
        <taxon>Ecdysozoa</taxon>
        <taxon>Nematoda</taxon>
        <taxon>Chromadorea</taxon>
        <taxon>Rhabditida</taxon>
        <taxon>Tylenchina</taxon>
        <taxon>Tylenchomorpha</taxon>
        <taxon>Tylenchoidea</taxon>
        <taxon>Heteroderidae</taxon>
        <taxon>Heteroderinae</taxon>
        <taxon>Heterodera</taxon>
    </lineage>
</organism>
<proteinExistence type="predicted"/>
<evidence type="ECO:0000256" key="6">
    <source>
        <dbReference type="ARBA" id="ARBA00037818"/>
    </source>
</evidence>
<dbReference type="InterPro" id="IPR051155">
    <property type="entry name" value="Nematode_MSP"/>
</dbReference>